<dbReference type="Pfam" id="PF00067">
    <property type="entry name" value="p450"/>
    <property type="match status" value="1"/>
</dbReference>
<evidence type="ECO:0000256" key="4">
    <source>
        <dbReference type="ARBA" id="ARBA00022617"/>
    </source>
</evidence>
<dbReference type="GO" id="GO:0004497">
    <property type="term" value="F:monooxygenase activity"/>
    <property type="evidence" value="ECO:0007669"/>
    <property type="project" value="UniProtKB-KW"/>
</dbReference>
<dbReference type="GO" id="GO:0005506">
    <property type="term" value="F:iron ion binding"/>
    <property type="evidence" value="ECO:0007669"/>
    <property type="project" value="InterPro"/>
</dbReference>
<keyword evidence="8 10" id="KW-0503">Monooxygenase</keyword>
<keyword evidence="5 9" id="KW-0479">Metal-binding</keyword>
<dbReference type="GO" id="GO:0020037">
    <property type="term" value="F:heme binding"/>
    <property type="evidence" value="ECO:0007669"/>
    <property type="project" value="InterPro"/>
</dbReference>
<dbReference type="OrthoDB" id="1470350at2759"/>
<evidence type="ECO:0000256" key="1">
    <source>
        <dbReference type="ARBA" id="ARBA00001971"/>
    </source>
</evidence>
<evidence type="ECO:0000256" key="8">
    <source>
        <dbReference type="ARBA" id="ARBA00023033"/>
    </source>
</evidence>
<evidence type="ECO:0000256" key="2">
    <source>
        <dbReference type="ARBA" id="ARBA00004167"/>
    </source>
</evidence>
<dbReference type="AlphaFoldDB" id="A0A8S0V9P0"/>
<name>A0A8S0V9P0_OLEEU</name>
<keyword evidence="7 9" id="KW-0408">Iron</keyword>
<dbReference type="CDD" id="cd11076">
    <property type="entry name" value="CYP78"/>
    <property type="match status" value="1"/>
</dbReference>
<evidence type="ECO:0000256" key="6">
    <source>
        <dbReference type="ARBA" id="ARBA00023002"/>
    </source>
</evidence>
<proteinExistence type="inferred from homology"/>
<dbReference type="InterPro" id="IPR001128">
    <property type="entry name" value="Cyt_P450"/>
</dbReference>
<evidence type="ECO:0000256" key="5">
    <source>
        <dbReference type="ARBA" id="ARBA00022723"/>
    </source>
</evidence>
<dbReference type="InterPro" id="IPR036396">
    <property type="entry name" value="Cyt_P450_sf"/>
</dbReference>
<keyword evidence="13" id="KW-1185">Reference proteome</keyword>
<evidence type="ECO:0000313" key="12">
    <source>
        <dbReference type="EMBL" id="CAA3028147.1"/>
    </source>
</evidence>
<dbReference type="GO" id="GO:0016020">
    <property type="term" value="C:membrane"/>
    <property type="evidence" value="ECO:0007669"/>
    <property type="project" value="UniProtKB-SubCell"/>
</dbReference>
<accession>A0A8S0V9P0</accession>
<keyword evidence="6 10" id="KW-0560">Oxidoreductase</keyword>
<evidence type="ECO:0000256" key="3">
    <source>
        <dbReference type="ARBA" id="ARBA00010617"/>
    </source>
</evidence>
<feature type="binding site" description="axial binding residue" evidence="9">
    <location>
        <position position="480"/>
    </location>
    <ligand>
        <name>heme</name>
        <dbReference type="ChEBI" id="CHEBI:30413"/>
    </ligand>
    <ligandPart>
        <name>Fe</name>
        <dbReference type="ChEBI" id="CHEBI:18248"/>
    </ligandPart>
</feature>
<dbReference type="PANTHER" id="PTHR47946:SF4">
    <property type="entry name" value="CYTOCHROME P450 FAMILY 78 PROTEIN"/>
    <property type="match status" value="1"/>
</dbReference>
<evidence type="ECO:0000256" key="10">
    <source>
        <dbReference type="RuleBase" id="RU000461"/>
    </source>
</evidence>
<comment type="caution">
    <text evidence="12">The sequence shown here is derived from an EMBL/GenBank/DDBJ whole genome shotgun (WGS) entry which is preliminary data.</text>
</comment>
<dbReference type="Gene3D" id="1.10.630.10">
    <property type="entry name" value="Cytochrome P450"/>
    <property type="match status" value="1"/>
</dbReference>
<dbReference type="InterPro" id="IPR017972">
    <property type="entry name" value="Cyt_P450_CS"/>
</dbReference>
<dbReference type="GO" id="GO:0016705">
    <property type="term" value="F:oxidoreductase activity, acting on paired donors, with incorporation or reduction of molecular oxygen"/>
    <property type="evidence" value="ECO:0007669"/>
    <property type="project" value="InterPro"/>
</dbReference>
<evidence type="ECO:0000256" key="7">
    <source>
        <dbReference type="ARBA" id="ARBA00023004"/>
    </source>
</evidence>
<comment type="cofactor">
    <cofactor evidence="1 9">
        <name>heme</name>
        <dbReference type="ChEBI" id="CHEBI:30413"/>
    </cofactor>
</comment>
<dbReference type="Gramene" id="OE9A097583T1">
    <property type="protein sequence ID" value="OE9A097583C1"/>
    <property type="gene ID" value="OE9A097583"/>
</dbReference>
<dbReference type="PROSITE" id="PS00086">
    <property type="entry name" value="CYTOCHROME_P450"/>
    <property type="match status" value="1"/>
</dbReference>
<comment type="similarity">
    <text evidence="3 10">Belongs to the cytochrome P450 family.</text>
</comment>
<keyword evidence="11" id="KW-1133">Transmembrane helix</keyword>
<dbReference type="PANTHER" id="PTHR47946">
    <property type="entry name" value="CYTOCHROME P450 78A7-RELATED"/>
    <property type="match status" value="1"/>
</dbReference>
<dbReference type="InterPro" id="IPR051996">
    <property type="entry name" value="Cytochrome_P450_78A"/>
</dbReference>
<keyword evidence="11" id="KW-0812">Transmembrane</keyword>
<dbReference type="FunFam" id="1.10.630.10:FF:000016">
    <property type="entry name" value="Cytochrome P450 78A5"/>
    <property type="match status" value="1"/>
</dbReference>
<sequence>MEFVEISEDTKWWIFTVPAILEFSNMHGSGFVLFCIFIGFLTFGLIGWAFSTGGPAWKNGRNKLGRVSIPGPRGLPIFGSLFSLSHGLAHRTLACMASTHAATQLMAFSLGSTPAVVTSEPHIAREILTSPHFGNRPIKQSAKQLMFSRAIGFAPTGAYWRMLRRIVSSHLFSPSNILAHEPWRQLECVAMVNAIATEQASQGFVFLRKHLQAASLNNIMDIVFGKRYDLTRYDNEAKELHEIVIEGFELLGAFNLSDHLPWLKYFFDPFCIQERCAALVPRVKKLIKQIIDEHQNKNSFKVSNNCGFIHVLLSLDGEEKLDENDMVAVLWEMIFRGTDTTALLTEWVMAELVLNPQVQTKIITELDTIMGNKGITDADIPKLPYLNAVVKETLRLHPPGPLLSWARLSTADVHLSNGMIIPANTTAMVNMSAITHDPNVWNDPLIFKPERYLPSAGGVNVDVRGNDLRLAPFGAGIRVCPGKSLGIATVSLWVAKLVHHFEWVQNIAQPVDLSEVLKLSCEMKKPLSAVAIPRVNGALHV</sequence>
<dbReference type="EMBL" id="CACTIH010009241">
    <property type="protein sequence ID" value="CAA3028147.1"/>
    <property type="molecule type" value="Genomic_DNA"/>
</dbReference>
<dbReference type="InterPro" id="IPR002401">
    <property type="entry name" value="Cyt_P450_E_grp-I"/>
</dbReference>
<evidence type="ECO:0000256" key="11">
    <source>
        <dbReference type="SAM" id="Phobius"/>
    </source>
</evidence>
<reference evidence="12 13" key="1">
    <citation type="submission" date="2019-12" db="EMBL/GenBank/DDBJ databases">
        <authorList>
            <person name="Alioto T."/>
            <person name="Alioto T."/>
            <person name="Gomez Garrido J."/>
        </authorList>
    </citation>
    <scope>NUCLEOTIDE SEQUENCE [LARGE SCALE GENOMIC DNA]</scope>
</reference>
<keyword evidence="11" id="KW-0472">Membrane</keyword>
<protein>
    <submittedName>
        <fullName evidence="12">Cytochrome P450 78A7-like</fullName>
    </submittedName>
</protein>
<dbReference type="PRINTS" id="PR00385">
    <property type="entry name" value="P450"/>
</dbReference>
<organism evidence="12 13">
    <name type="scientific">Olea europaea subsp. europaea</name>
    <dbReference type="NCBI Taxonomy" id="158383"/>
    <lineage>
        <taxon>Eukaryota</taxon>
        <taxon>Viridiplantae</taxon>
        <taxon>Streptophyta</taxon>
        <taxon>Embryophyta</taxon>
        <taxon>Tracheophyta</taxon>
        <taxon>Spermatophyta</taxon>
        <taxon>Magnoliopsida</taxon>
        <taxon>eudicotyledons</taxon>
        <taxon>Gunneridae</taxon>
        <taxon>Pentapetalae</taxon>
        <taxon>asterids</taxon>
        <taxon>lamiids</taxon>
        <taxon>Lamiales</taxon>
        <taxon>Oleaceae</taxon>
        <taxon>Oleeae</taxon>
        <taxon>Olea</taxon>
    </lineage>
</organism>
<feature type="transmembrane region" description="Helical" evidence="11">
    <location>
        <begin position="31"/>
        <end position="51"/>
    </location>
</feature>
<dbReference type="Proteomes" id="UP000594638">
    <property type="component" value="Unassembled WGS sequence"/>
</dbReference>
<gene>
    <name evidence="12" type="ORF">OLEA9_A097583</name>
</gene>
<evidence type="ECO:0000313" key="13">
    <source>
        <dbReference type="Proteomes" id="UP000594638"/>
    </source>
</evidence>
<dbReference type="SUPFAM" id="SSF48264">
    <property type="entry name" value="Cytochrome P450"/>
    <property type="match status" value="1"/>
</dbReference>
<dbReference type="PRINTS" id="PR00463">
    <property type="entry name" value="EP450I"/>
</dbReference>
<comment type="subcellular location">
    <subcellularLocation>
        <location evidence="2">Membrane</location>
        <topology evidence="2">Single-pass membrane protein</topology>
    </subcellularLocation>
</comment>
<evidence type="ECO:0000256" key="9">
    <source>
        <dbReference type="PIRSR" id="PIRSR602401-1"/>
    </source>
</evidence>
<keyword evidence="4 9" id="KW-0349">Heme</keyword>